<reference evidence="2" key="1">
    <citation type="submission" date="2015-06" db="UniProtKB">
        <authorList>
            <consortium name="EnsemblPlants"/>
        </authorList>
    </citation>
    <scope>IDENTIFICATION</scope>
</reference>
<proteinExistence type="predicted"/>
<name>M8ATQ6_AEGTA</name>
<evidence type="ECO:0000256" key="1">
    <source>
        <dbReference type="SAM" id="MobiDB-lite"/>
    </source>
</evidence>
<dbReference type="AlphaFoldDB" id="M8ATQ6"/>
<accession>M8ATQ6</accession>
<dbReference type="EnsemblPlants" id="EMT04789">
    <property type="protein sequence ID" value="EMT04789"/>
    <property type="gene ID" value="F775_42501"/>
</dbReference>
<sequence>MVFEDESSDDLSSLQISSDDDGMHYQASGFRRASRRRGDESRTPVPYRESPMAYELEKLCWCRSRRKAPRWISWSRQNPGRRYYACMDTMVE</sequence>
<organism evidence="2">
    <name type="scientific">Aegilops tauschii</name>
    <name type="common">Tausch's goatgrass</name>
    <name type="synonym">Aegilops squarrosa</name>
    <dbReference type="NCBI Taxonomy" id="37682"/>
    <lineage>
        <taxon>Eukaryota</taxon>
        <taxon>Viridiplantae</taxon>
        <taxon>Streptophyta</taxon>
        <taxon>Embryophyta</taxon>
        <taxon>Tracheophyta</taxon>
        <taxon>Spermatophyta</taxon>
        <taxon>Magnoliopsida</taxon>
        <taxon>Liliopsida</taxon>
        <taxon>Poales</taxon>
        <taxon>Poaceae</taxon>
        <taxon>BOP clade</taxon>
        <taxon>Pooideae</taxon>
        <taxon>Triticodae</taxon>
        <taxon>Triticeae</taxon>
        <taxon>Triticinae</taxon>
        <taxon>Aegilops</taxon>
    </lineage>
</organism>
<feature type="region of interest" description="Disordered" evidence="1">
    <location>
        <begin position="1"/>
        <end position="48"/>
    </location>
</feature>
<evidence type="ECO:0000313" key="2">
    <source>
        <dbReference type="EnsemblPlants" id="EMT04789"/>
    </source>
</evidence>
<protein>
    <submittedName>
        <fullName evidence="2">Uncharacterized protein</fullName>
    </submittedName>
</protein>